<organism evidence="1 2">
    <name type="scientific">Microlunatus soli</name>
    <dbReference type="NCBI Taxonomy" id="630515"/>
    <lineage>
        <taxon>Bacteria</taxon>
        <taxon>Bacillati</taxon>
        <taxon>Actinomycetota</taxon>
        <taxon>Actinomycetes</taxon>
        <taxon>Propionibacteriales</taxon>
        <taxon>Propionibacteriaceae</taxon>
        <taxon>Microlunatus</taxon>
    </lineage>
</organism>
<dbReference type="InterPro" id="IPR016024">
    <property type="entry name" value="ARM-type_fold"/>
</dbReference>
<dbReference type="EMBL" id="LT629772">
    <property type="protein sequence ID" value="SDS95235.1"/>
    <property type="molecule type" value="Genomic_DNA"/>
</dbReference>
<dbReference type="SUPFAM" id="SSF48371">
    <property type="entry name" value="ARM repeat"/>
    <property type="match status" value="1"/>
</dbReference>
<dbReference type="AlphaFoldDB" id="A0A1H1WDY7"/>
<evidence type="ECO:0000313" key="1">
    <source>
        <dbReference type="EMBL" id="SDS95235.1"/>
    </source>
</evidence>
<name>A0A1H1WDY7_9ACTN</name>
<dbReference type="STRING" id="630515.SAMN04489812_3609"/>
<keyword evidence="2" id="KW-1185">Reference proteome</keyword>
<dbReference type="RefSeq" id="WP_091526865.1">
    <property type="nucleotide sequence ID" value="NZ_LT629772.1"/>
</dbReference>
<reference evidence="1 2" key="1">
    <citation type="submission" date="2016-10" db="EMBL/GenBank/DDBJ databases">
        <authorList>
            <person name="de Groot N.N."/>
        </authorList>
    </citation>
    <scope>NUCLEOTIDE SEQUENCE [LARGE SCALE GENOMIC DNA]</scope>
    <source>
        <strain evidence="1 2">DSM 21800</strain>
    </source>
</reference>
<protein>
    <recommendedName>
        <fullName evidence="3">HEAT repeat-containing protein</fullName>
    </recommendedName>
</protein>
<accession>A0A1H1WDY7</accession>
<dbReference type="InterPro" id="IPR011989">
    <property type="entry name" value="ARM-like"/>
</dbReference>
<dbReference type="Gene3D" id="1.25.10.10">
    <property type="entry name" value="Leucine-rich Repeat Variant"/>
    <property type="match status" value="1"/>
</dbReference>
<evidence type="ECO:0000313" key="2">
    <source>
        <dbReference type="Proteomes" id="UP000199103"/>
    </source>
</evidence>
<dbReference type="OrthoDB" id="3386844at2"/>
<gene>
    <name evidence="1" type="ORF">SAMN04489812_3609</name>
</gene>
<proteinExistence type="predicted"/>
<evidence type="ECO:0008006" key="3">
    <source>
        <dbReference type="Google" id="ProtNLM"/>
    </source>
</evidence>
<dbReference type="Proteomes" id="UP000199103">
    <property type="component" value="Chromosome I"/>
</dbReference>
<sequence>MTTPGQRRATPAEHWASVQRRLGTAVTVERCIEVLSGAVTIEHPSDPAFTVLGGGNHLQRILDGVSPDYWIRVWAARGLLYVWDDTATAAVITGLSDDAWRVREMCAKVARLRLLGQAGDDLARLVADDVPRVRSAAVRALADVGEAEHAAALRQALDDQDRSVADAADRARITMAQRLDRDLSGTGDD</sequence>